<dbReference type="EnsemblMetazoa" id="GAUT031414-RA">
    <property type="protein sequence ID" value="GAUT031414-PA"/>
    <property type="gene ID" value="GAUT031414"/>
</dbReference>
<organism evidence="1 2">
    <name type="scientific">Glossina austeni</name>
    <name type="common">Savannah tsetse fly</name>
    <dbReference type="NCBI Taxonomy" id="7395"/>
    <lineage>
        <taxon>Eukaryota</taxon>
        <taxon>Metazoa</taxon>
        <taxon>Ecdysozoa</taxon>
        <taxon>Arthropoda</taxon>
        <taxon>Hexapoda</taxon>
        <taxon>Insecta</taxon>
        <taxon>Pterygota</taxon>
        <taxon>Neoptera</taxon>
        <taxon>Endopterygota</taxon>
        <taxon>Diptera</taxon>
        <taxon>Brachycera</taxon>
        <taxon>Muscomorpha</taxon>
        <taxon>Hippoboscoidea</taxon>
        <taxon>Glossinidae</taxon>
        <taxon>Glossina</taxon>
    </lineage>
</organism>
<proteinExistence type="predicted"/>
<reference evidence="1" key="1">
    <citation type="submission" date="2020-05" db="UniProtKB">
        <authorList>
            <consortium name="EnsemblMetazoa"/>
        </authorList>
    </citation>
    <scope>IDENTIFICATION</scope>
    <source>
        <strain evidence="1">TTRI</strain>
    </source>
</reference>
<dbReference type="VEuPathDB" id="VectorBase:GAUT031414"/>
<evidence type="ECO:0000313" key="2">
    <source>
        <dbReference type="Proteomes" id="UP000078200"/>
    </source>
</evidence>
<accession>A0A1A9VAW6</accession>
<protein>
    <submittedName>
        <fullName evidence="1">Uncharacterized protein</fullName>
    </submittedName>
</protein>
<evidence type="ECO:0000313" key="1">
    <source>
        <dbReference type="EnsemblMetazoa" id="GAUT031414-PA"/>
    </source>
</evidence>
<dbReference type="Proteomes" id="UP000078200">
    <property type="component" value="Unassembled WGS sequence"/>
</dbReference>
<name>A0A1A9VAW6_GLOAU</name>
<sequence length="294" mass="30177">MPHILNSFGAVLAYFLRGECMGFGGGTSANPHIGGGVGDDANEGCFGAFTADTLSETWLVDDVGADDNVDAGADIVSLEARSKTHACFMGGRSCGIDATAYVRFTHVRVGVCAVAGAKDGLDARVGAGSFGDNTCADAYRIDSFFPANGGVDPETDERTHFTPGAYEAGAVVVDDNNVGGKDSSDALTHGRSHRAVLCRAHVFFPGIGDVGAVDRFDGCASAHGADAGFVDGCNVGVTDGGDSTADADSYGAGDDTFAGLKGTRNGVNATTKATDQQIRPKQQQMLEFQEQPKA</sequence>
<dbReference type="AlphaFoldDB" id="A0A1A9VAW6"/>
<keyword evidence="2" id="KW-1185">Reference proteome</keyword>